<dbReference type="AlphaFoldDB" id="A0A165SSN3"/>
<dbReference type="InParanoid" id="A0A165SSN3"/>
<evidence type="ECO:0000313" key="2">
    <source>
        <dbReference type="Proteomes" id="UP000076761"/>
    </source>
</evidence>
<sequence>GYIDGHIQQPDCATDLVSYNNWISNNESILNLVSLCIAPEEHHFLKGLTTAHGTWEALHTHHEQQGPLAQITLIEKAFSTAYSCEEHSAVTSHCLTKIVECIWAIRISMKDMFLLIAMLNSLHKFPGICNPIATTLAKANTIHPFSSDTICEHLDYEQKILDCEVTAAPTQAPFALAMQSSVGCGRY</sequence>
<accession>A0A165SSN3</accession>
<dbReference type="EMBL" id="KV425571">
    <property type="protein sequence ID" value="KZT25616.1"/>
    <property type="molecule type" value="Genomic_DNA"/>
</dbReference>
<reference evidence="1 2" key="1">
    <citation type="journal article" date="2016" name="Mol. Biol. Evol.">
        <title>Comparative Genomics of Early-Diverging Mushroom-Forming Fungi Provides Insights into the Origins of Lignocellulose Decay Capabilities.</title>
        <authorList>
            <person name="Nagy L.G."/>
            <person name="Riley R."/>
            <person name="Tritt A."/>
            <person name="Adam C."/>
            <person name="Daum C."/>
            <person name="Floudas D."/>
            <person name="Sun H."/>
            <person name="Yadav J.S."/>
            <person name="Pangilinan J."/>
            <person name="Larsson K.H."/>
            <person name="Matsuura K."/>
            <person name="Barry K."/>
            <person name="Labutti K."/>
            <person name="Kuo R."/>
            <person name="Ohm R.A."/>
            <person name="Bhattacharya S.S."/>
            <person name="Shirouzu T."/>
            <person name="Yoshinaga Y."/>
            <person name="Martin F.M."/>
            <person name="Grigoriev I.V."/>
            <person name="Hibbett D.S."/>
        </authorList>
    </citation>
    <scope>NUCLEOTIDE SEQUENCE [LARGE SCALE GENOMIC DNA]</scope>
    <source>
        <strain evidence="1 2">HHB14362 ss-1</strain>
    </source>
</reference>
<dbReference type="Pfam" id="PF14223">
    <property type="entry name" value="Retrotran_gag_2"/>
    <property type="match status" value="1"/>
</dbReference>
<feature type="non-terminal residue" evidence="1">
    <location>
        <position position="1"/>
    </location>
</feature>
<protein>
    <submittedName>
        <fullName evidence="1">Uncharacterized protein</fullName>
    </submittedName>
</protein>
<dbReference type="STRING" id="1314782.A0A165SSN3"/>
<dbReference type="OrthoDB" id="2614725at2759"/>
<evidence type="ECO:0000313" key="1">
    <source>
        <dbReference type="EMBL" id="KZT25616.1"/>
    </source>
</evidence>
<organism evidence="1 2">
    <name type="scientific">Neolentinus lepideus HHB14362 ss-1</name>
    <dbReference type="NCBI Taxonomy" id="1314782"/>
    <lineage>
        <taxon>Eukaryota</taxon>
        <taxon>Fungi</taxon>
        <taxon>Dikarya</taxon>
        <taxon>Basidiomycota</taxon>
        <taxon>Agaricomycotina</taxon>
        <taxon>Agaricomycetes</taxon>
        <taxon>Gloeophyllales</taxon>
        <taxon>Gloeophyllaceae</taxon>
        <taxon>Neolentinus</taxon>
    </lineage>
</organism>
<proteinExistence type="predicted"/>
<dbReference type="Proteomes" id="UP000076761">
    <property type="component" value="Unassembled WGS sequence"/>
</dbReference>
<keyword evidence="2" id="KW-1185">Reference proteome</keyword>
<name>A0A165SSN3_9AGAM</name>
<gene>
    <name evidence="1" type="ORF">NEOLEDRAFT_1064978</name>
</gene>